<name>A0A4Y8KZY5_9BACT</name>
<accession>A0A4Y8KZY5</accession>
<dbReference type="Proteomes" id="UP000297861">
    <property type="component" value="Unassembled WGS sequence"/>
</dbReference>
<dbReference type="RefSeq" id="WP_134437536.1">
    <property type="nucleotide sequence ID" value="NZ_SOML01000017.1"/>
</dbReference>
<proteinExistence type="predicted"/>
<dbReference type="AlphaFoldDB" id="A0A4Y8KZY5"/>
<evidence type="ECO:0000313" key="1">
    <source>
        <dbReference type="EMBL" id="TFD92579.1"/>
    </source>
</evidence>
<gene>
    <name evidence="1" type="ORF">E2605_18645</name>
</gene>
<dbReference type="EMBL" id="SOML01000017">
    <property type="protein sequence ID" value="TFD92579.1"/>
    <property type="molecule type" value="Genomic_DNA"/>
</dbReference>
<keyword evidence="2" id="KW-1185">Reference proteome</keyword>
<reference evidence="1 2" key="1">
    <citation type="submission" date="2019-03" db="EMBL/GenBank/DDBJ databases">
        <title>San Antonio Military Medical Center submission to MRSN (WRAIR), pending publication.</title>
        <authorList>
            <person name="Blyth D.M."/>
            <person name="Mccarthy S.L."/>
            <person name="Schall S.E."/>
            <person name="Stam J.A."/>
            <person name="Ong A.C."/>
            <person name="Mcgann P.T."/>
        </authorList>
    </citation>
    <scope>NUCLEOTIDE SEQUENCE [LARGE SCALE GENOMIC DNA]</scope>
    <source>
        <strain evidence="1 2">MRSN571793</strain>
    </source>
</reference>
<organism evidence="1 2">
    <name type="scientific">Dysgonomonas capnocytophagoides</name>
    <dbReference type="NCBI Taxonomy" id="45254"/>
    <lineage>
        <taxon>Bacteria</taxon>
        <taxon>Pseudomonadati</taxon>
        <taxon>Bacteroidota</taxon>
        <taxon>Bacteroidia</taxon>
        <taxon>Bacteroidales</taxon>
        <taxon>Dysgonomonadaceae</taxon>
        <taxon>Dysgonomonas</taxon>
    </lineage>
</organism>
<protein>
    <submittedName>
        <fullName evidence="1">Uncharacterized protein</fullName>
    </submittedName>
</protein>
<comment type="caution">
    <text evidence="1">The sequence shown here is derived from an EMBL/GenBank/DDBJ whole genome shotgun (WGS) entry which is preliminary data.</text>
</comment>
<evidence type="ECO:0000313" key="2">
    <source>
        <dbReference type="Proteomes" id="UP000297861"/>
    </source>
</evidence>
<sequence length="61" mass="7685">MKRKPTKEEKRIYNMRYRLRQKGVRITDRDKTIWLPKGMSIRSTLKKYKEETKYEIQYLFI</sequence>